<dbReference type="PANTHER" id="PTHR24421:SF10">
    <property type="entry name" value="NITRATE_NITRITE SENSOR PROTEIN NARQ"/>
    <property type="match status" value="1"/>
</dbReference>
<evidence type="ECO:0000256" key="10">
    <source>
        <dbReference type="SAM" id="Phobius"/>
    </source>
</evidence>
<evidence type="ECO:0000256" key="8">
    <source>
        <dbReference type="ARBA" id="ARBA00023012"/>
    </source>
</evidence>
<keyword evidence="6 13" id="KW-0418">Kinase</keyword>
<keyword evidence="10" id="KW-0812">Transmembrane</keyword>
<dbReference type="CDD" id="cd16917">
    <property type="entry name" value="HATPase_UhpB-NarQ-NarX-like"/>
    <property type="match status" value="1"/>
</dbReference>
<evidence type="ECO:0000259" key="11">
    <source>
        <dbReference type="Pfam" id="PF02518"/>
    </source>
</evidence>
<dbReference type="InterPro" id="IPR003594">
    <property type="entry name" value="HATPase_dom"/>
</dbReference>
<keyword evidence="10" id="KW-0472">Membrane</keyword>
<comment type="caution">
    <text evidence="13">The sequence shown here is derived from an EMBL/GenBank/DDBJ whole genome shotgun (WGS) entry which is preliminary data.</text>
</comment>
<proteinExistence type="predicted"/>
<dbReference type="InterPro" id="IPR011712">
    <property type="entry name" value="Sig_transdc_His_kin_sub3_dim/P"/>
</dbReference>
<evidence type="ECO:0000256" key="3">
    <source>
        <dbReference type="ARBA" id="ARBA00022553"/>
    </source>
</evidence>
<feature type="domain" description="Signal transduction histidine kinase subgroup 3 dimerisation and phosphoacceptor" evidence="12">
    <location>
        <begin position="178"/>
        <end position="242"/>
    </location>
</feature>
<evidence type="ECO:0000256" key="1">
    <source>
        <dbReference type="ARBA" id="ARBA00000085"/>
    </source>
</evidence>
<accession>A0ABP7AT33</accession>
<feature type="transmembrane region" description="Helical" evidence="10">
    <location>
        <begin position="7"/>
        <end position="25"/>
    </location>
</feature>
<dbReference type="Proteomes" id="UP001501074">
    <property type="component" value="Unassembled WGS sequence"/>
</dbReference>
<evidence type="ECO:0000313" key="14">
    <source>
        <dbReference type="Proteomes" id="UP001501074"/>
    </source>
</evidence>
<dbReference type="PANTHER" id="PTHR24421">
    <property type="entry name" value="NITRATE/NITRITE SENSOR PROTEIN NARX-RELATED"/>
    <property type="match status" value="1"/>
</dbReference>
<dbReference type="GO" id="GO:0016301">
    <property type="term" value="F:kinase activity"/>
    <property type="evidence" value="ECO:0007669"/>
    <property type="project" value="UniProtKB-KW"/>
</dbReference>
<dbReference type="Gene3D" id="1.20.5.1930">
    <property type="match status" value="1"/>
</dbReference>
<keyword evidence="10" id="KW-1133">Transmembrane helix</keyword>
<dbReference type="InterPro" id="IPR036890">
    <property type="entry name" value="HATPase_C_sf"/>
</dbReference>
<keyword evidence="7" id="KW-0067">ATP-binding</keyword>
<protein>
    <recommendedName>
        <fullName evidence="2">histidine kinase</fullName>
        <ecNumber evidence="2">2.7.13.3</ecNumber>
    </recommendedName>
</protein>
<keyword evidence="3" id="KW-0597">Phosphoprotein</keyword>
<evidence type="ECO:0000256" key="7">
    <source>
        <dbReference type="ARBA" id="ARBA00022840"/>
    </source>
</evidence>
<dbReference type="InterPro" id="IPR050482">
    <property type="entry name" value="Sensor_HK_TwoCompSys"/>
</dbReference>
<feature type="transmembrane region" description="Helical" evidence="10">
    <location>
        <begin position="125"/>
        <end position="146"/>
    </location>
</feature>
<gene>
    <name evidence="13" type="ORF">GCM10022223_68850</name>
</gene>
<feature type="region of interest" description="Disordered" evidence="9">
    <location>
        <begin position="358"/>
        <end position="385"/>
    </location>
</feature>
<evidence type="ECO:0000256" key="6">
    <source>
        <dbReference type="ARBA" id="ARBA00022777"/>
    </source>
</evidence>
<organism evidence="13 14">
    <name type="scientific">Kineosporia mesophila</name>
    <dbReference type="NCBI Taxonomy" id="566012"/>
    <lineage>
        <taxon>Bacteria</taxon>
        <taxon>Bacillati</taxon>
        <taxon>Actinomycetota</taxon>
        <taxon>Actinomycetes</taxon>
        <taxon>Kineosporiales</taxon>
        <taxon>Kineosporiaceae</taxon>
        <taxon>Kineosporia</taxon>
    </lineage>
</organism>
<keyword evidence="8" id="KW-0902">Two-component regulatory system</keyword>
<evidence type="ECO:0000256" key="9">
    <source>
        <dbReference type="SAM" id="MobiDB-lite"/>
    </source>
</evidence>
<feature type="transmembrane region" description="Helical" evidence="10">
    <location>
        <begin position="55"/>
        <end position="71"/>
    </location>
</feature>
<dbReference type="Gene3D" id="3.30.565.10">
    <property type="entry name" value="Histidine kinase-like ATPase, C-terminal domain"/>
    <property type="match status" value="1"/>
</dbReference>
<keyword evidence="5" id="KW-0547">Nucleotide-binding</keyword>
<keyword evidence="4" id="KW-0808">Transferase</keyword>
<evidence type="ECO:0000256" key="5">
    <source>
        <dbReference type="ARBA" id="ARBA00022741"/>
    </source>
</evidence>
<dbReference type="EMBL" id="BAAAZO010000013">
    <property type="protein sequence ID" value="GAA3639899.1"/>
    <property type="molecule type" value="Genomic_DNA"/>
</dbReference>
<dbReference type="RefSeq" id="WP_231486663.1">
    <property type="nucleotide sequence ID" value="NZ_BAAAZO010000013.1"/>
</dbReference>
<evidence type="ECO:0000313" key="13">
    <source>
        <dbReference type="EMBL" id="GAA3639899.1"/>
    </source>
</evidence>
<dbReference type="Pfam" id="PF07730">
    <property type="entry name" value="HisKA_3"/>
    <property type="match status" value="1"/>
</dbReference>
<dbReference type="Pfam" id="PF02518">
    <property type="entry name" value="HATPase_c"/>
    <property type="match status" value="1"/>
</dbReference>
<evidence type="ECO:0000256" key="2">
    <source>
        <dbReference type="ARBA" id="ARBA00012438"/>
    </source>
</evidence>
<sequence>MIRFRPAPWDVALTVLCAAAMFGEAVYRYEFPGVLGSSLIVAASLPALIRWRAPTASLVLAFVTLYALARLEIEVDIFTTIPAPAVLCAYAVADRHGRRAAIVTGIACLPLTLAILQIYSPHALFSVPTAQNLAWVVLPLALGVAAHERRAAMTALVERARTAERTQEETARRRAGEERLRIARDVHDVVAHALVTINVQAGVGAYLVRNDPDEAHATLRTIKQVSGDALGDLRSTLGLLHAGEPAVSEPGPPVQGIAALDELAENLRTAGLDVTVELDPGPVPTPVGTTAYRIVQEALTNTLRHAGPTTARVSVRPVQDRLVVEVVDEGGASTGPLSTSGSGNGVRGMRERAAAVGGTLEAGPRPTGGWRVSAALPLSARKEAP</sequence>
<name>A0ABP7AT33_9ACTN</name>
<evidence type="ECO:0000256" key="4">
    <source>
        <dbReference type="ARBA" id="ARBA00022679"/>
    </source>
</evidence>
<comment type="catalytic activity">
    <reaction evidence="1">
        <text>ATP + protein L-histidine = ADP + protein N-phospho-L-histidine.</text>
        <dbReference type="EC" id="2.7.13.3"/>
    </reaction>
</comment>
<feature type="domain" description="Histidine kinase/HSP90-like ATPase" evidence="11">
    <location>
        <begin position="290"/>
        <end position="379"/>
    </location>
</feature>
<reference evidence="14" key="1">
    <citation type="journal article" date="2019" name="Int. J. Syst. Evol. Microbiol.">
        <title>The Global Catalogue of Microorganisms (GCM) 10K type strain sequencing project: providing services to taxonomists for standard genome sequencing and annotation.</title>
        <authorList>
            <consortium name="The Broad Institute Genomics Platform"/>
            <consortium name="The Broad Institute Genome Sequencing Center for Infectious Disease"/>
            <person name="Wu L."/>
            <person name="Ma J."/>
        </authorList>
    </citation>
    <scope>NUCLEOTIDE SEQUENCE [LARGE SCALE GENOMIC DNA]</scope>
    <source>
        <strain evidence="14">JCM 16902</strain>
    </source>
</reference>
<feature type="transmembrane region" description="Helical" evidence="10">
    <location>
        <begin position="100"/>
        <end position="119"/>
    </location>
</feature>
<keyword evidence="14" id="KW-1185">Reference proteome</keyword>
<dbReference type="SUPFAM" id="SSF55874">
    <property type="entry name" value="ATPase domain of HSP90 chaperone/DNA topoisomerase II/histidine kinase"/>
    <property type="match status" value="1"/>
</dbReference>
<dbReference type="EC" id="2.7.13.3" evidence="2"/>
<evidence type="ECO:0000259" key="12">
    <source>
        <dbReference type="Pfam" id="PF07730"/>
    </source>
</evidence>